<sequence>MPPQPLNPLTEDLVAQLGESFRNMKTDAPTAYESDEKLIIALDFGTTFSGIAYCFANQRDTKVAAILDWPGAEGESAPKIPTLINYSNAKGGEFAWGASVNRMQDNIVGVKLLLDPSQERPLYLPTGNIKRTIKNLPKAPVEIAADFIGAVYRHAQSEIAKVVPKDYLKLCQKHFVLSVPAVWSDAAKNATLQASKIAGIFPVTLIKEPEAAALYTMHSLDFSLNVGDAFVVCDAGGGTVDLISYEVVGLSPNLQVKELVPGTGGMAGSLGLNQRFVEAVKNLVGEDQFADLRKTKGFLLAEKSFDREVKRAFKGDPNEEYFVNFPMASLDDDPDLGLEANCWRMTGKDLKAIFAPLITDILRLIDDQVKSVRIKRPEGGVTGIFLVGGFGSSQYLKACVEREHPGIQVLQPTDAWAAIVKGAALSKLPRQATVLATSATHHYGVEAWELYDPEVDIDVPSQIRRDGTKRAERMTWFINIGDDILRDQKIKFSFFRSIDDNYSPRDLIFKDTLFECADSHAPTHFTKGDKISTNCLLTADLRSVPSSEFVRKVDKNGNPYYNVNYDLVITLESALMKFSLEMDGVSMGTRRFTGWTRIHQDFKVRAPMCARVRAVESQVRRPPRRGGASVECWISAACKSGSMAATPPSTLHGLKWPGNPGYGYQAIELDIADQLNPDGGHGIDPGNAQNPQARTPSSATTELPPYSKSSHATPPVLVDAELPWRPFYLQRRILSCFAVLFALITIAIETLLKVSDENSGIASISHHRRYLWTYGPTAFLTLIAAAWSRAEYQSKLVAPWVRLSKGPAQAKHTLLLDYLSDFQLYSVFKALRYGDFTVSITAAVAIIIKALIVISTGLITLSWTLIHHPSWPVIIQDRFIDSPARLSDAGTLAYYMMQGLTSRNLTLPDGISTNYAFQSIHAEFPGTAQTSVIVDGLGNSLECHPAELTLKGSAPPDPHYYPEAVMNVTITSPGCNMKHLQIRPSPVWPCAGQHNASCDVLFTRFTARRCDGITGDEGRRILVMFGNMAYDIDRSITLKDYTGASTRHPYLAEMRQSAQMLCVPTYSITKVNVVRNETQTRRVALVPNTSSRTLDSVTGWDLADAHITAFNNPITIMSANGVYGITRRIGNTTVDVDEFMNFALPSQLGADQPLDSLFEPNILQRLATAYYTQVAAIIAKQSLMEPASIQTQASATFWGNRLVVRNWAAHWMAALVGVCAVLTAVAMFLVPKRGILPCKPTTLPGMASLVRHSPNLLALLRFSGAADAKNLSRPLLSANFRSGVVMDPVSGQPHFTIFSEHVHSVDRKSLTFPQVNSKTTHPGVLHPGFRLALCLLLAMLIVALELTLRKSVNDEGLGDAGDNSYIHYTWTAVPAVAFGGLSMLFSTMDFQVRSLAPYAALKHSVSAKLYKTLDFMDMSVPRIILREIRFANIGALAATMAFLVASAFTIFSASLFQPLAIPTEVPISFRVNQSISMEPFDVKDGNMISSLIFGSNFSFPIYTYDDLAFPQFVPTIPLSGDYNMDSSTVSIEAVVPAVRSKLTCRVYDSSKITTNLTLNYTISLSNYDNPLGIRIKGEECIYNSESEQYRYNNILSTYPNLTYFGIGDSVDSVSEAQGCSNLLYTWGKLDYTANPIIQHITAVGCNETIETLSVATTFLGANLTIDPNHPPTPLENTTHHSTISDWDFSRHYNSLAVLSTVPNYLTPFFTALTTSPWAIPLSSLGSPAATPSILAAIRHHHGIIQAQTFAQNLLPANTTNTTLPLPNPPHKSHPVNTTDDQFHYPATAYSPPGEGRRRVVQDATSTRILQALLGSAMVLVALGWVFLRETDVLPRSPNSVASVVALVAGGTSCVELQPGDAPGFRWRVLSVLAAHKSFTYKVVIVLLFFFFP</sequence>
<protein>
    <submittedName>
        <fullName evidence="1">Uncharacterized protein</fullName>
    </submittedName>
</protein>
<proteinExistence type="predicted"/>
<reference evidence="1 2" key="1">
    <citation type="journal article" date="2021" name="Nat. Commun.">
        <title>Genetic determinants of endophytism in the Arabidopsis root mycobiome.</title>
        <authorList>
            <person name="Mesny F."/>
            <person name="Miyauchi S."/>
            <person name="Thiergart T."/>
            <person name="Pickel B."/>
            <person name="Atanasova L."/>
            <person name="Karlsson M."/>
            <person name="Huettel B."/>
            <person name="Barry K.W."/>
            <person name="Haridas S."/>
            <person name="Chen C."/>
            <person name="Bauer D."/>
            <person name="Andreopoulos W."/>
            <person name="Pangilinan J."/>
            <person name="LaButti K."/>
            <person name="Riley R."/>
            <person name="Lipzen A."/>
            <person name="Clum A."/>
            <person name="Drula E."/>
            <person name="Henrissat B."/>
            <person name="Kohler A."/>
            <person name="Grigoriev I.V."/>
            <person name="Martin F.M."/>
            <person name="Hacquard S."/>
        </authorList>
    </citation>
    <scope>NUCLEOTIDE SEQUENCE [LARGE SCALE GENOMIC DNA]</scope>
    <source>
        <strain evidence="1 2">MPI-SDFR-AT-0079</strain>
    </source>
</reference>
<evidence type="ECO:0000313" key="1">
    <source>
        <dbReference type="EMBL" id="KAH6617448.1"/>
    </source>
</evidence>
<keyword evidence="2" id="KW-1185">Reference proteome</keyword>
<dbReference type="Proteomes" id="UP000724584">
    <property type="component" value="Unassembled WGS sequence"/>
</dbReference>
<comment type="caution">
    <text evidence="1">The sequence shown here is derived from an EMBL/GenBank/DDBJ whole genome shotgun (WGS) entry which is preliminary data.</text>
</comment>
<name>A0ACB7NZS8_9PEZI</name>
<organism evidence="1 2">
    <name type="scientific">Chaetomium tenue</name>
    <dbReference type="NCBI Taxonomy" id="1854479"/>
    <lineage>
        <taxon>Eukaryota</taxon>
        <taxon>Fungi</taxon>
        <taxon>Dikarya</taxon>
        <taxon>Ascomycota</taxon>
        <taxon>Pezizomycotina</taxon>
        <taxon>Sordariomycetes</taxon>
        <taxon>Sordariomycetidae</taxon>
        <taxon>Sordariales</taxon>
        <taxon>Chaetomiaceae</taxon>
        <taxon>Chaetomium</taxon>
    </lineage>
</organism>
<accession>A0ACB7NZS8</accession>
<dbReference type="EMBL" id="JAGIZQ010000007">
    <property type="protein sequence ID" value="KAH6617448.1"/>
    <property type="molecule type" value="Genomic_DNA"/>
</dbReference>
<evidence type="ECO:0000313" key="2">
    <source>
        <dbReference type="Proteomes" id="UP000724584"/>
    </source>
</evidence>
<gene>
    <name evidence="1" type="ORF">F5144DRAFT_616052</name>
</gene>